<feature type="region of interest" description="Disordered" evidence="1">
    <location>
        <begin position="44"/>
        <end position="81"/>
    </location>
</feature>
<keyword evidence="4" id="KW-1185">Reference proteome</keyword>
<reference evidence="3" key="2">
    <citation type="submission" date="2013-07" db="EMBL/GenBank/DDBJ databases">
        <authorList>
            <consortium name="The Broad Institute Genome Sequencing Platform"/>
            <person name="Cuomo C."/>
            <person name="Litvintseva A."/>
            <person name="Chen Y."/>
            <person name="Heitman J."/>
            <person name="Sun S."/>
            <person name="Springer D."/>
            <person name="Dromer F."/>
            <person name="Young S.K."/>
            <person name="Zeng Q."/>
            <person name="Gargeya S."/>
            <person name="Fitzgerald M."/>
            <person name="Abouelleil A."/>
            <person name="Alvarado L."/>
            <person name="Berlin A.M."/>
            <person name="Chapman S.B."/>
            <person name="Dewar J."/>
            <person name="Goldberg J."/>
            <person name="Griggs A."/>
            <person name="Gujja S."/>
            <person name="Hansen M."/>
            <person name="Howarth C."/>
            <person name="Imamovic A."/>
            <person name="Larimer J."/>
            <person name="McCowan C."/>
            <person name="Murphy C."/>
            <person name="Pearson M."/>
            <person name="Priest M."/>
            <person name="Roberts A."/>
            <person name="Saif S."/>
            <person name="Shea T."/>
            <person name="Sykes S."/>
            <person name="Wortman J."/>
            <person name="Nusbaum C."/>
            <person name="Birren B."/>
        </authorList>
    </citation>
    <scope>NUCLEOTIDE SEQUENCE</scope>
    <source>
        <strain evidence="3">CBS 10737</strain>
    </source>
</reference>
<reference evidence="2" key="1">
    <citation type="submission" date="2013-07" db="EMBL/GenBank/DDBJ databases">
        <title>The Genome Sequence of Cryptococcus pinus CBS10737.</title>
        <authorList>
            <consortium name="The Broad Institute Genome Sequencing Platform"/>
            <person name="Cuomo C."/>
            <person name="Litvintseva A."/>
            <person name="Chen Y."/>
            <person name="Heitman J."/>
            <person name="Sun S."/>
            <person name="Springer D."/>
            <person name="Dromer F."/>
            <person name="Young S.K."/>
            <person name="Zeng Q."/>
            <person name="Gargeya S."/>
            <person name="Fitzgerald M."/>
            <person name="Abouelleil A."/>
            <person name="Alvarado L."/>
            <person name="Berlin A.M."/>
            <person name="Chapman S.B."/>
            <person name="Dewar J."/>
            <person name="Goldberg J."/>
            <person name="Griggs A."/>
            <person name="Gujja S."/>
            <person name="Hansen M."/>
            <person name="Howarth C."/>
            <person name="Imamovic A."/>
            <person name="Larimer J."/>
            <person name="McCowan C."/>
            <person name="Murphy C."/>
            <person name="Pearson M."/>
            <person name="Priest M."/>
            <person name="Roberts A."/>
            <person name="Saif S."/>
            <person name="Shea T."/>
            <person name="Sykes S."/>
            <person name="Wortman J."/>
            <person name="Nusbaum C."/>
            <person name="Birren B."/>
        </authorList>
    </citation>
    <scope>NUCLEOTIDE SEQUENCE [LARGE SCALE GENOMIC DNA]</scope>
    <source>
        <strain evidence="2">CBS 10737</strain>
    </source>
</reference>
<dbReference type="GeneID" id="30171291"/>
<gene>
    <name evidence="2" type="ORF">I206_02922</name>
    <name evidence="3" type="ORF">I206_102571</name>
</gene>
<protein>
    <submittedName>
        <fullName evidence="2">Uncharacterized protein</fullName>
    </submittedName>
</protein>
<reference evidence="3" key="4">
    <citation type="submission" date="2024-02" db="EMBL/GenBank/DDBJ databases">
        <title>Comparative genomics of Cryptococcus and Kwoniella reveals pathogenesis evolution and contrasting modes of karyotype evolution via chromosome fusion or intercentromeric recombination.</title>
        <authorList>
            <person name="Coelho M.A."/>
            <person name="David-Palma M."/>
            <person name="Shea T."/>
            <person name="Bowers K."/>
            <person name="McGinley-Smith S."/>
            <person name="Mohammad A.W."/>
            <person name="Gnirke A."/>
            <person name="Yurkov A.M."/>
            <person name="Nowrousian M."/>
            <person name="Sun S."/>
            <person name="Cuomo C.A."/>
            <person name="Heitman J."/>
        </authorList>
    </citation>
    <scope>NUCLEOTIDE SEQUENCE</scope>
    <source>
        <strain evidence="3">CBS 10737</strain>
    </source>
</reference>
<proteinExistence type="predicted"/>
<dbReference type="EMBL" id="KI894009">
    <property type="protein sequence ID" value="OCF50864.1"/>
    <property type="molecule type" value="Genomic_DNA"/>
</dbReference>
<dbReference type="Proteomes" id="UP000094020">
    <property type="component" value="Chromosome 3"/>
</dbReference>
<dbReference type="EMBL" id="CP144521">
    <property type="protein sequence ID" value="WWC68640.1"/>
    <property type="molecule type" value="Genomic_DNA"/>
</dbReference>
<dbReference type="KEGG" id="kpin:30171291"/>
<dbReference type="RefSeq" id="XP_019012083.1">
    <property type="nucleotide sequence ID" value="XM_019154680.1"/>
</dbReference>
<evidence type="ECO:0000256" key="1">
    <source>
        <dbReference type="SAM" id="MobiDB-lite"/>
    </source>
</evidence>
<feature type="region of interest" description="Disordered" evidence="1">
    <location>
        <begin position="146"/>
        <end position="183"/>
    </location>
</feature>
<feature type="region of interest" description="Disordered" evidence="1">
    <location>
        <begin position="786"/>
        <end position="811"/>
    </location>
</feature>
<evidence type="ECO:0000313" key="4">
    <source>
        <dbReference type="Proteomes" id="UP000094020"/>
    </source>
</evidence>
<accession>A0A1B9I5S2</accession>
<evidence type="ECO:0000313" key="3">
    <source>
        <dbReference type="EMBL" id="WWC68640.1"/>
    </source>
</evidence>
<feature type="region of interest" description="Disordered" evidence="1">
    <location>
        <begin position="469"/>
        <end position="529"/>
    </location>
</feature>
<organism evidence="2">
    <name type="scientific">Kwoniella pini CBS 10737</name>
    <dbReference type="NCBI Taxonomy" id="1296096"/>
    <lineage>
        <taxon>Eukaryota</taxon>
        <taxon>Fungi</taxon>
        <taxon>Dikarya</taxon>
        <taxon>Basidiomycota</taxon>
        <taxon>Agaricomycotina</taxon>
        <taxon>Tremellomycetes</taxon>
        <taxon>Tremellales</taxon>
        <taxon>Cryptococcaceae</taxon>
        <taxon>Kwoniella</taxon>
    </lineage>
</organism>
<reference evidence="2" key="3">
    <citation type="submission" date="2016-07" db="EMBL/GenBank/DDBJ databases">
        <title>Evolution of pathogenesis and genome organization in the Tremellales.</title>
        <authorList>
            <person name="Cuomo C."/>
            <person name="Litvintseva A."/>
            <person name="Heitman J."/>
            <person name="Chen Y."/>
            <person name="Sun S."/>
            <person name="Springer D."/>
            <person name="Dromer F."/>
            <person name="Young S."/>
            <person name="Zeng Q."/>
            <person name="Chapman S."/>
            <person name="Gujja S."/>
            <person name="Saif S."/>
            <person name="Birren B."/>
        </authorList>
    </citation>
    <scope>NUCLEOTIDE SEQUENCE</scope>
    <source>
        <strain evidence="2">CBS 10737</strain>
    </source>
</reference>
<feature type="compositionally biased region" description="Polar residues" evidence="1">
    <location>
        <begin position="64"/>
        <end position="81"/>
    </location>
</feature>
<dbReference type="OrthoDB" id="2565174at2759"/>
<evidence type="ECO:0000313" key="2">
    <source>
        <dbReference type="EMBL" id="OCF50864.1"/>
    </source>
</evidence>
<dbReference type="AlphaFoldDB" id="A0A1B9I5S2"/>
<sequence>MSGGIGLGLSSFGIQQSPSTITTPSTSVDYDTKVKSIHPAYHVTLPKRSHRGPRSLGVGKRFLSSPSNKLPPTIYDKSSGNPLSILSSTSDSNINSLPLNSPQMGLDLVNINPTQHLIHQMKKRSLEKRNFGLSSNDPLNRINQIVSSSSSSSSSTTTLSPTVTSSPTLVNSSSSPKITSSPIIPNSPKHVDMLGPSIALSIVLGLLVLGVASWVGIHYRRKRLLIQLTNLENGIQNYNKRRERDFDEKSFTSEMFNASNVVEKGLKPKTSSSSIENEQIDRSKYDNLELRSSFISYKRPINVSNSHGGRRVSFVDTIEHHSDDDGDHIRESEIEGQIRRHNVLPPPRFMVACLHQPNPQLEAEYEIEEGKDEVEDDNEAPIPSPRSSIAPTLEIIEEESEEEFIHSVELTVFENEDDYEEQKTMTMNKRESIISNNSSNHSSTCSADYTTASARSSISSLSALSIISSSFPQTPKNPSPSTPPFDSQKIQDRNIIESPDILIDSPTPNGGYGKFQTRRKRSQSQGNSNSNFVEIKRHDLLRTAVGRTMSLQPTKEVKEFIRLMTINQEEIKPLPREMTTPKEPFKNEDIPNKGISIPISIERVADNVDVQQELLEDLRIAAFISSKLEEKVTKDLEFKNQQELKESKNENKNKNKNKIERSISVPVKLLQSNKSIKSEKCKNENIEIIIQSRDENKIQKRQSDFIFKNKKNYNDENLFKNLNNYELQNNNELQKNKHLINKENTNSILSEKQIDLSNHSNLTISKKESYNIEEKYHRDEYKLEIEEEEEEDMEIEEEQEEEEEEEEIDSIWDPELYQQDQIENEDYIPFEEYYINFEENDINDNDININQQQEDQFYYYEEYEELELEEIEKYKVNYQNNHHNNKRQNHVPHIKVTSH</sequence>
<name>A0A1B9I5S2_9TREE</name>